<evidence type="ECO:0000256" key="2">
    <source>
        <dbReference type="SAM" id="SignalP"/>
    </source>
</evidence>
<dbReference type="InterPro" id="IPR031713">
    <property type="entry name" value="GPR15L"/>
</dbReference>
<dbReference type="Proteomes" id="UP001369086">
    <property type="component" value="Unassembled WGS sequence"/>
</dbReference>
<evidence type="ECO:0000313" key="4">
    <source>
        <dbReference type="Proteomes" id="UP001369086"/>
    </source>
</evidence>
<keyword evidence="4" id="KW-1185">Reference proteome</keyword>
<proteinExistence type="predicted"/>
<evidence type="ECO:0000256" key="1">
    <source>
        <dbReference type="SAM" id="MobiDB-lite"/>
    </source>
</evidence>
<reference evidence="3 4" key="1">
    <citation type="submission" date="2021-05" db="EMBL/GenBank/DDBJ databases">
        <authorList>
            <person name="Zahm M."/>
            <person name="Klopp C."/>
            <person name="Cabau C."/>
            <person name="Kuhl H."/>
            <person name="Suciu R."/>
            <person name="Ciorpac M."/>
            <person name="Holostenco D."/>
            <person name="Gessner J."/>
            <person name="Wuertz S."/>
            <person name="Hohne C."/>
            <person name="Stock M."/>
            <person name="Gislard M."/>
            <person name="Lluch J."/>
            <person name="Milhes M."/>
            <person name="Lampietro C."/>
            <person name="Lopez Roques C."/>
            <person name="Donnadieu C."/>
            <person name="Du K."/>
            <person name="Schartl M."/>
            <person name="Guiguen Y."/>
        </authorList>
    </citation>
    <scope>NUCLEOTIDE SEQUENCE [LARGE SCALE GENOMIC DNA]</scope>
    <source>
        <strain evidence="3">Hh-F2</strain>
        <tissue evidence="3">Blood</tissue>
    </source>
</reference>
<evidence type="ECO:0000313" key="3">
    <source>
        <dbReference type="EMBL" id="KAK6487530.1"/>
    </source>
</evidence>
<accession>A0ABR0ZRT2</accession>
<feature type="signal peptide" evidence="2">
    <location>
        <begin position="1"/>
        <end position="21"/>
    </location>
</feature>
<comment type="caution">
    <text evidence="3">The sequence shown here is derived from an EMBL/GenBank/DDBJ whole genome shotgun (WGS) entry which is preliminary data.</text>
</comment>
<sequence length="84" mass="9800">MRKVTIVGLVLVLMLCFSVLSTEGKRRKHRRCCIKYKHHQEVNKGPDTMMNSSNKNPEVGKSKNMKPQRCRMWCPVRPDLPLPH</sequence>
<keyword evidence="2" id="KW-0732">Signal</keyword>
<name>A0ABR0ZRT2_HUSHU</name>
<feature type="chain" id="PRO_5046264938" evidence="2">
    <location>
        <begin position="22"/>
        <end position="84"/>
    </location>
</feature>
<feature type="region of interest" description="Disordered" evidence="1">
    <location>
        <begin position="43"/>
        <end position="66"/>
    </location>
</feature>
<protein>
    <submittedName>
        <fullName evidence="3">Uncharacterized protein</fullName>
    </submittedName>
</protein>
<dbReference type="EMBL" id="JAHFZB010000007">
    <property type="protein sequence ID" value="KAK6487530.1"/>
    <property type="molecule type" value="Genomic_DNA"/>
</dbReference>
<dbReference type="Pfam" id="PF15854">
    <property type="entry name" value="GPR15L"/>
    <property type="match status" value="1"/>
</dbReference>
<gene>
    <name evidence="3" type="ORF">HHUSO_G8732</name>
</gene>
<organism evidence="3 4">
    <name type="scientific">Huso huso</name>
    <name type="common">Beluga</name>
    <name type="synonym">Acipenser huso</name>
    <dbReference type="NCBI Taxonomy" id="61971"/>
    <lineage>
        <taxon>Eukaryota</taxon>
        <taxon>Metazoa</taxon>
        <taxon>Chordata</taxon>
        <taxon>Craniata</taxon>
        <taxon>Vertebrata</taxon>
        <taxon>Euteleostomi</taxon>
        <taxon>Actinopterygii</taxon>
        <taxon>Chondrostei</taxon>
        <taxon>Acipenseriformes</taxon>
        <taxon>Acipenseridae</taxon>
        <taxon>Huso</taxon>
    </lineage>
</organism>